<dbReference type="Proteomes" id="UP000830768">
    <property type="component" value="Chromosome 10"/>
</dbReference>
<accession>A0ACD3ZJI6</accession>
<dbReference type="EMBL" id="CP090038">
    <property type="protein sequence ID" value="UPL01403.1"/>
    <property type="molecule type" value="Genomic_DNA"/>
</dbReference>
<keyword evidence="2" id="KW-1185">Reference proteome</keyword>
<organism evidence="1 2">
    <name type="scientific">Fusarium solani subsp. cucurbitae</name>
    <name type="common">Neocosmosporum cucurbitae</name>
    <dbReference type="NCBI Taxonomy" id="2747967"/>
    <lineage>
        <taxon>Eukaryota</taxon>
        <taxon>Fungi</taxon>
        <taxon>Dikarya</taxon>
        <taxon>Ascomycota</taxon>
        <taxon>Pezizomycotina</taxon>
        <taxon>Sordariomycetes</taxon>
        <taxon>Hypocreomycetidae</taxon>
        <taxon>Hypocreales</taxon>
        <taxon>Nectriaceae</taxon>
        <taxon>Fusarium</taxon>
        <taxon>Fusarium solani species complex</taxon>
    </lineage>
</organism>
<proteinExistence type="predicted"/>
<sequence>MPKPYSLFSYAVACAALSESVQAVYNSSHHDPTVTIHNGKIKGLYNPSLHQESFLGIPYAQPPVGHSRFARPEPLNSTWSTPFAANDYGKFCHGTSLNLEGFDQEGITYPEDEDCLTLNIVRPSTNNDSSRLPVLVWIYGGGFQEGGSGDARYNMSSLVQQSVAMEKPIIGVSLNYRVSVLGFPSGQVFREQGLTNLGLHDQRLALHWIQENIEAFGGDSSRVTIQGESAGAGSVGFHLLGSGHGTGLFQGAIAQSGGPFHYMPFASYEVQDSLLETLVNTTGCSFASDTLSCLKSVPASVLMQASANVTWSPVLDGDLLTQPNSIALRKAEFVQVPLLIGSNTNEGTPLVPSFSSIAANNSGDFTAALTQFNAGRAISAEATSRFQDLYLDLKPEALQKELGTVLPDPGESYGSVYGSVSLLLGDLLFTAGRRIAAEAWARNGVDAYSYRFDTVPAGVDPTTMGACHFSEVAFVFHNTEGGGYENDPFDIRDISLRQKYLDLSNLMSRMWISFVNTGSPNHHGVPGFPTFWPKYSNIQPQNMVFNAKDGVTLEPDNYRTEGITLIGDMAGAQGRK</sequence>
<gene>
    <name evidence="1" type="ORF">LCI18_012337</name>
</gene>
<reference evidence="1" key="1">
    <citation type="submission" date="2021-11" db="EMBL/GenBank/DDBJ databases">
        <title>Fusarium solani-melongenae Genome sequencing and assembly.</title>
        <authorList>
            <person name="Xie S."/>
            <person name="Huang L."/>
            <person name="Zhang X."/>
        </authorList>
    </citation>
    <scope>NUCLEOTIDE SEQUENCE</scope>
    <source>
        <strain evidence="1">CRI 24-3</strain>
    </source>
</reference>
<evidence type="ECO:0000313" key="2">
    <source>
        <dbReference type="Proteomes" id="UP000830768"/>
    </source>
</evidence>
<name>A0ACD3ZJI6_FUSSC</name>
<evidence type="ECO:0000313" key="1">
    <source>
        <dbReference type="EMBL" id="UPL01403.1"/>
    </source>
</evidence>
<protein>
    <submittedName>
        <fullName evidence="1">Uncharacterized protein</fullName>
    </submittedName>
</protein>